<dbReference type="HOGENOM" id="CLU_025810_5_1_1"/>
<evidence type="ECO:0000313" key="3">
    <source>
        <dbReference type="EnsemblMetazoa" id="CapteP119396"/>
    </source>
</evidence>
<dbReference type="CDD" id="cd01285">
    <property type="entry name" value="nucleoside_deaminase"/>
    <property type="match status" value="1"/>
</dbReference>
<reference evidence="2 4" key="2">
    <citation type="journal article" date="2013" name="Nature">
        <title>Insights into bilaterian evolution from three spiralian genomes.</title>
        <authorList>
            <person name="Simakov O."/>
            <person name="Marletaz F."/>
            <person name="Cho S.J."/>
            <person name="Edsinger-Gonzales E."/>
            <person name="Havlak P."/>
            <person name="Hellsten U."/>
            <person name="Kuo D.H."/>
            <person name="Larsson T."/>
            <person name="Lv J."/>
            <person name="Arendt D."/>
            <person name="Savage R."/>
            <person name="Osoegawa K."/>
            <person name="de Jong P."/>
            <person name="Grimwood J."/>
            <person name="Chapman J.A."/>
            <person name="Shapiro H."/>
            <person name="Aerts A."/>
            <person name="Otillar R.P."/>
            <person name="Terry A.Y."/>
            <person name="Boore J.L."/>
            <person name="Grigoriev I.V."/>
            <person name="Lindberg D.R."/>
            <person name="Seaver E.C."/>
            <person name="Weisblat D.A."/>
            <person name="Putnam N.H."/>
            <person name="Rokhsar D.S."/>
        </authorList>
    </citation>
    <scope>NUCLEOTIDE SEQUENCE</scope>
    <source>
        <strain evidence="2 4">I ESC-2004</strain>
    </source>
</reference>
<proteinExistence type="predicted"/>
<evidence type="ECO:0000259" key="1">
    <source>
        <dbReference type="PROSITE" id="PS51747"/>
    </source>
</evidence>
<dbReference type="PANTHER" id="PTHR11079:SF179">
    <property type="entry name" value="TRNA(ADENINE(34)) DEAMINASE, CHLOROPLASTIC"/>
    <property type="match status" value="1"/>
</dbReference>
<dbReference type="Proteomes" id="UP000014760">
    <property type="component" value="Unassembled WGS sequence"/>
</dbReference>
<dbReference type="EnsemblMetazoa" id="CapteT119396">
    <property type="protein sequence ID" value="CapteP119396"/>
    <property type="gene ID" value="CapteG119396"/>
</dbReference>
<organism evidence="2">
    <name type="scientific">Capitella teleta</name>
    <name type="common">Polychaete worm</name>
    <dbReference type="NCBI Taxonomy" id="283909"/>
    <lineage>
        <taxon>Eukaryota</taxon>
        <taxon>Metazoa</taxon>
        <taxon>Spiralia</taxon>
        <taxon>Lophotrochozoa</taxon>
        <taxon>Annelida</taxon>
        <taxon>Polychaeta</taxon>
        <taxon>Sedentaria</taxon>
        <taxon>Scolecida</taxon>
        <taxon>Capitellidae</taxon>
        <taxon>Capitella</taxon>
    </lineage>
</organism>
<gene>
    <name evidence="2" type="ORF">CAPTEDRAFT_119396</name>
</gene>
<reference evidence="3" key="3">
    <citation type="submission" date="2015-06" db="UniProtKB">
        <authorList>
            <consortium name="EnsemblMetazoa"/>
        </authorList>
    </citation>
    <scope>IDENTIFICATION</scope>
</reference>
<dbReference type="InterPro" id="IPR002125">
    <property type="entry name" value="CMP_dCMP_dom"/>
</dbReference>
<dbReference type="InterPro" id="IPR016193">
    <property type="entry name" value="Cytidine_deaminase-like"/>
</dbReference>
<dbReference type="SUPFAM" id="SSF53927">
    <property type="entry name" value="Cytidine deaminase-like"/>
    <property type="match status" value="1"/>
</dbReference>
<dbReference type="Gene3D" id="3.40.140.10">
    <property type="entry name" value="Cytidine Deaminase, domain 2"/>
    <property type="match status" value="1"/>
</dbReference>
<dbReference type="OrthoDB" id="408702at2759"/>
<dbReference type="GO" id="GO:0003824">
    <property type="term" value="F:catalytic activity"/>
    <property type="evidence" value="ECO:0007669"/>
    <property type="project" value="InterPro"/>
</dbReference>
<dbReference type="STRING" id="283909.R7UEJ2"/>
<keyword evidence="4" id="KW-1185">Reference proteome</keyword>
<dbReference type="PROSITE" id="PS51747">
    <property type="entry name" value="CYT_DCMP_DEAMINASES_2"/>
    <property type="match status" value="1"/>
</dbReference>
<name>R7UEJ2_CAPTE</name>
<reference evidence="4" key="1">
    <citation type="submission" date="2012-12" db="EMBL/GenBank/DDBJ databases">
        <authorList>
            <person name="Hellsten U."/>
            <person name="Grimwood J."/>
            <person name="Chapman J.A."/>
            <person name="Shapiro H."/>
            <person name="Aerts A."/>
            <person name="Otillar R.P."/>
            <person name="Terry A.Y."/>
            <person name="Boore J.L."/>
            <person name="Simakov O."/>
            <person name="Marletaz F."/>
            <person name="Cho S.-J."/>
            <person name="Edsinger-Gonzales E."/>
            <person name="Havlak P."/>
            <person name="Kuo D.-H."/>
            <person name="Larsson T."/>
            <person name="Lv J."/>
            <person name="Arendt D."/>
            <person name="Savage R."/>
            <person name="Osoegawa K."/>
            <person name="de Jong P."/>
            <person name="Lindberg D.R."/>
            <person name="Seaver E.C."/>
            <person name="Weisblat D.A."/>
            <person name="Putnam N.H."/>
            <person name="Grigoriev I.V."/>
            <person name="Rokhsar D.S."/>
        </authorList>
    </citation>
    <scope>NUCLEOTIDE SEQUENCE</scope>
    <source>
        <strain evidence="4">I ESC-2004</strain>
    </source>
</reference>
<dbReference type="AlphaFoldDB" id="R7UEJ2"/>
<sequence>MNEYSSLLIRSIELARREANQGQLPFSALLARKGNVLIEAGNTSVTDGDVTRHSVMNLVSRAHQQFSLDELKQCTLFTNSEPCAMCSGAIYWAGISRVVFGCSGKALQQIAGQAIDVSCRDIFKHCHPTIDVIGPIEEELALELIMEFWPHPS</sequence>
<dbReference type="Pfam" id="PF00383">
    <property type="entry name" value="dCMP_cyt_deam_1"/>
    <property type="match status" value="1"/>
</dbReference>
<evidence type="ECO:0000313" key="2">
    <source>
        <dbReference type="EMBL" id="ELU01692.1"/>
    </source>
</evidence>
<evidence type="ECO:0000313" key="4">
    <source>
        <dbReference type="Proteomes" id="UP000014760"/>
    </source>
</evidence>
<dbReference type="PANTHER" id="PTHR11079">
    <property type="entry name" value="CYTOSINE DEAMINASE FAMILY MEMBER"/>
    <property type="match status" value="1"/>
</dbReference>
<feature type="domain" description="CMP/dCMP-type deaminase" evidence="1">
    <location>
        <begin position="1"/>
        <end position="114"/>
    </location>
</feature>
<protein>
    <recommendedName>
        <fullName evidence="1">CMP/dCMP-type deaminase domain-containing protein</fullName>
    </recommendedName>
</protein>
<dbReference type="EMBL" id="KB304788">
    <property type="protein sequence ID" value="ELU01692.1"/>
    <property type="molecule type" value="Genomic_DNA"/>
</dbReference>
<dbReference type="EMBL" id="AMQN01046649">
    <property type="status" value="NOT_ANNOTATED_CDS"/>
    <property type="molecule type" value="Genomic_DNA"/>
</dbReference>
<dbReference type="OMA" id="SCQPCGM"/>
<accession>R7UEJ2</accession>